<feature type="transmembrane region" description="Helical" evidence="1">
    <location>
        <begin position="31"/>
        <end position="50"/>
    </location>
</feature>
<sequence>MAKIACSSYPSPAIERFPSKYGIFYYFKYDYLSQIIFQVLNFMLFNHLYIRLLILRTESFYICVI</sequence>
<accession>G6B2D0</accession>
<organism evidence="2 3">
    <name type="scientific">Leyella stercorea DSM 18206</name>
    <dbReference type="NCBI Taxonomy" id="1002367"/>
    <lineage>
        <taxon>Bacteria</taxon>
        <taxon>Pseudomonadati</taxon>
        <taxon>Bacteroidota</taxon>
        <taxon>Bacteroidia</taxon>
        <taxon>Bacteroidales</taxon>
        <taxon>Prevotellaceae</taxon>
        <taxon>Leyella</taxon>
    </lineage>
</organism>
<evidence type="ECO:0000313" key="2">
    <source>
        <dbReference type="EMBL" id="EHJ35004.1"/>
    </source>
</evidence>
<comment type="caution">
    <text evidence="2">The sequence shown here is derived from an EMBL/GenBank/DDBJ whole genome shotgun (WGS) entry which is preliminary data.</text>
</comment>
<dbReference type="Proteomes" id="UP000004407">
    <property type="component" value="Unassembled WGS sequence"/>
</dbReference>
<dbReference type="AlphaFoldDB" id="G6B2D0"/>
<gene>
    <name evidence="2" type="ORF">HMPREF0673_03064</name>
</gene>
<name>G6B2D0_9BACT</name>
<keyword evidence="1" id="KW-0812">Transmembrane</keyword>
<keyword evidence="1" id="KW-0472">Membrane</keyword>
<evidence type="ECO:0000256" key="1">
    <source>
        <dbReference type="SAM" id="Phobius"/>
    </source>
</evidence>
<protein>
    <submittedName>
        <fullName evidence="2">Uncharacterized protein</fullName>
    </submittedName>
</protein>
<evidence type="ECO:0000313" key="3">
    <source>
        <dbReference type="Proteomes" id="UP000004407"/>
    </source>
</evidence>
<dbReference type="HOGENOM" id="CLU_2846197_0_0_10"/>
<proteinExistence type="predicted"/>
<dbReference type="EMBL" id="AFZZ01000263">
    <property type="protein sequence ID" value="EHJ35004.1"/>
    <property type="molecule type" value="Genomic_DNA"/>
</dbReference>
<keyword evidence="1" id="KW-1133">Transmembrane helix</keyword>
<reference evidence="2 3" key="1">
    <citation type="submission" date="2011-08" db="EMBL/GenBank/DDBJ databases">
        <authorList>
            <person name="Weinstock G."/>
            <person name="Sodergren E."/>
            <person name="Clifton S."/>
            <person name="Fulton L."/>
            <person name="Fulton B."/>
            <person name="Courtney L."/>
            <person name="Fronick C."/>
            <person name="Harrison M."/>
            <person name="Strong C."/>
            <person name="Farmer C."/>
            <person name="Delahaunty K."/>
            <person name="Markovic C."/>
            <person name="Hall O."/>
            <person name="Minx P."/>
            <person name="Tomlinson C."/>
            <person name="Mitreva M."/>
            <person name="Hou S."/>
            <person name="Chen J."/>
            <person name="Wollam A."/>
            <person name="Pepin K.H."/>
            <person name="Johnson M."/>
            <person name="Bhonagiri V."/>
            <person name="Zhang X."/>
            <person name="Suruliraj S."/>
            <person name="Warren W."/>
            <person name="Chinwalla A."/>
            <person name="Mardis E.R."/>
            <person name="Wilson R.K."/>
        </authorList>
    </citation>
    <scope>NUCLEOTIDE SEQUENCE [LARGE SCALE GENOMIC DNA]</scope>
    <source>
        <strain evidence="2 3">DSM 18206</strain>
    </source>
</reference>